<comment type="subcellular location">
    <subcellularLocation>
        <location evidence="1">Membrane</location>
        <topology evidence="1">Multi-pass membrane protein</topology>
    </subcellularLocation>
</comment>
<keyword evidence="3 6" id="KW-0812">Transmembrane</keyword>
<dbReference type="PRINTS" id="PR00176">
    <property type="entry name" value="NANEUSMPORT"/>
</dbReference>
<keyword evidence="9" id="KW-1185">Reference proteome</keyword>
<evidence type="ECO:0000256" key="4">
    <source>
        <dbReference type="ARBA" id="ARBA00022989"/>
    </source>
</evidence>
<keyword evidence="4 7" id="KW-1133">Transmembrane helix</keyword>
<dbReference type="GO" id="GO:0016020">
    <property type="term" value="C:membrane"/>
    <property type="evidence" value="ECO:0007669"/>
    <property type="project" value="UniProtKB-SubCell"/>
</dbReference>
<dbReference type="SUPFAM" id="SSF161070">
    <property type="entry name" value="SNF-like"/>
    <property type="match status" value="1"/>
</dbReference>
<gene>
    <name evidence="8" type="ordered locus">MS2382</name>
</gene>
<dbReference type="GO" id="GO:0015293">
    <property type="term" value="F:symporter activity"/>
    <property type="evidence" value="ECO:0007669"/>
    <property type="project" value="UniProtKB-KW"/>
</dbReference>
<feature type="transmembrane region" description="Helical" evidence="7">
    <location>
        <begin position="152"/>
        <end position="173"/>
    </location>
</feature>
<keyword evidence="2 6" id="KW-0813">Transport</keyword>
<feature type="transmembrane region" description="Helical" evidence="7">
    <location>
        <begin position="185"/>
        <end position="207"/>
    </location>
</feature>
<evidence type="ECO:0000256" key="5">
    <source>
        <dbReference type="ARBA" id="ARBA00023136"/>
    </source>
</evidence>
<dbReference type="Proteomes" id="UP000000607">
    <property type="component" value="Chromosome"/>
</dbReference>
<dbReference type="PANTHER" id="PTHR42948:SF1">
    <property type="entry name" value="TRANSPORTER"/>
    <property type="match status" value="1"/>
</dbReference>
<dbReference type="EMBL" id="AE016827">
    <property type="protein sequence ID" value="AAU38989.1"/>
    <property type="molecule type" value="Genomic_DNA"/>
</dbReference>
<reference evidence="8 9" key="1">
    <citation type="journal article" date="2004" name="Nat. Biotechnol.">
        <title>The genome sequence of the capnophilic rumen bacterium Mannheimia succiniciproducens.</title>
        <authorList>
            <person name="Hong S.H."/>
            <person name="Kim J.S."/>
            <person name="Lee S.Y."/>
            <person name="In Y.H."/>
            <person name="Choi S.S."/>
            <person name="Rih J.-K."/>
            <person name="Kim C.H."/>
            <person name="Jeong H."/>
            <person name="Hur C.G."/>
            <person name="Kim J.J."/>
        </authorList>
    </citation>
    <scope>NUCLEOTIDE SEQUENCE [LARGE SCALE GENOMIC DNA]</scope>
    <source>
        <strain evidence="9">KCTC 0769BP / MBEL55E</strain>
    </source>
</reference>
<dbReference type="PROSITE" id="PS50267">
    <property type="entry name" value="NA_NEUROTRAN_SYMP_3"/>
    <property type="match status" value="1"/>
</dbReference>
<feature type="transmembrane region" description="Helical" evidence="7">
    <location>
        <begin position="393"/>
        <end position="412"/>
    </location>
</feature>
<evidence type="ECO:0000256" key="7">
    <source>
        <dbReference type="SAM" id="Phobius"/>
    </source>
</evidence>
<proteinExistence type="inferred from homology"/>
<keyword evidence="6" id="KW-0769">Symport</keyword>
<dbReference type="STRING" id="221988.MS2382"/>
<feature type="transmembrane region" description="Helical" evidence="7">
    <location>
        <begin position="362"/>
        <end position="387"/>
    </location>
</feature>
<dbReference type="NCBIfam" id="NF037979">
    <property type="entry name" value="Na_transp"/>
    <property type="match status" value="1"/>
</dbReference>
<feature type="transmembrane region" description="Helical" evidence="7">
    <location>
        <begin position="472"/>
        <end position="491"/>
    </location>
</feature>
<evidence type="ECO:0000313" key="8">
    <source>
        <dbReference type="EMBL" id="AAU38989.1"/>
    </source>
</evidence>
<evidence type="ECO:0000313" key="9">
    <source>
        <dbReference type="Proteomes" id="UP000000607"/>
    </source>
</evidence>
<feature type="transmembrane region" description="Helical" evidence="7">
    <location>
        <begin position="227"/>
        <end position="252"/>
    </location>
</feature>
<dbReference type="eggNOG" id="COG0733">
    <property type="taxonomic scope" value="Bacteria"/>
</dbReference>
<feature type="transmembrane region" description="Helical" evidence="7">
    <location>
        <begin position="433"/>
        <end position="452"/>
    </location>
</feature>
<feature type="transmembrane region" description="Helical" evidence="7">
    <location>
        <begin position="91"/>
        <end position="115"/>
    </location>
</feature>
<keyword evidence="5 7" id="KW-0472">Membrane</keyword>
<dbReference type="KEGG" id="msu:MS2382"/>
<dbReference type="CDD" id="cd10334">
    <property type="entry name" value="SLC6sbd_u1"/>
    <property type="match status" value="1"/>
</dbReference>
<comment type="similarity">
    <text evidence="6">Belongs to the sodium:neurotransmitter symporter (SNF) (TC 2.A.22) family.</text>
</comment>
<dbReference type="HOGENOM" id="CLU_006855_3_3_6"/>
<dbReference type="InterPro" id="IPR000175">
    <property type="entry name" value="Na/ntran_symport"/>
</dbReference>
<feature type="transmembrane region" description="Helical" evidence="7">
    <location>
        <begin position="49"/>
        <end position="70"/>
    </location>
</feature>
<dbReference type="PROSITE" id="PS00610">
    <property type="entry name" value="NA_NEUROTRAN_SYMP_1"/>
    <property type="match status" value="1"/>
</dbReference>
<evidence type="ECO:0000256" key="3">
    <source>
        <dbReference type="ARBA" id="ARBA00022692"/>
    </source>
</evidence>
<sequence length="502" mass="54540">MRMTKSNSTRETFSGRRAFIFAAIGSAVGLGNIWRFPYTTYENGGGAFIIPYLIALLTAGIPLLFLDYAIGHRHRGGAPLSYRRFSKHFEAFGWWQVMVNVIIGLYYAVVLGWAATYTYFSFTMAWGDKPIDFFIGEFLKMGDITQGVSLEFVGMVVGPLIAVWLVALGVLALGVQKGIARTSSILMPVLVIMFLILVISSLFLPGAAKGLDALFTPDWSKLSNPSVWIAAYGQIFFSLSICFGIMITYASYLKKEFDLTGSGLVVGFANSSFELLAGIGVFAALGFMAAASGHEVSEVAKGGIGLAFFAFPTIINEAPFGQILGVLFFGSLTFAALTSFISVIEVIISAVQDKLRIRRAKVTFIVGVPMMIVSTLLFGTTTGLPVLDVMDKFVNYFGIVAVAFVSLIAIVANEKLGLLGDHLNETSSFKVGFIWRLCIVITTGILAFMLFSEGAKVFAEGYEGYPSWFVNSFGWGMAVMLVIVAVLLSRLKWKNEVQVSGE</sequence>
<dbReference type="AlphaFoldDB" id="Q65PX1"/>
<organism evidence="8 9">
    <name type="scientific">Mannheimia succiniciproducens (strain KCTC 0769BP / MBEL55E)</name>
    <dbReference type="NCBI Taxonomy" id="221988"/>
    <lineage>
        <taxon>Bacteria</taxon>
        <taxon>Pseudomonadati</taxon>
        <taxon>Pseudomonadota</taxon>
        <taxon>Gammaproteobacteria</taxon>
        <taxon>Pasteurellales</taxon>
        <taxon>Pasteurellaceae</taxon>
        <taxon>Basfia</taxon>
    </lineage>
</organism>
<dbReference type="InterPro" id="IPR037272">
    <property type="entry name" value="SNS_sf"/>
</dbReference>
<name>Q65PX1_MANSM</name>
<evidence type="ECO:0000256" key="1">
    <source>
        <dbReference type="ARBA" id="ARBA00004141"/>
    </source>
</evidence>
<evidence type="ECO:0000256" key="2">
    <source>
        <dbReference type="ARBA" id="ARBA00022448"/>
    </source>
</evidence>
<evidence type="ECO:0000256" key="6">
    <source>
        <dbReference type="RuleBase" id="RU003732"/>
    </source>
</evidence>
<feature type="transmembrane region" description="Helical" evidence="7">
    <location>
        <begin position="326"/>
        <end position="350"/>
    </location>
</feature>
<dbReference type="Pfam" id="PF00209">
    <property type="entry name" value="SNF"/>
    <property type="match status" value="2"/>
</dbReference>
<feature type="transmembrane region" description="Helical" evidence="7">
    <location>
        <begin position="264"/>
        <end position="291"/>
    </location>
</feature>
<accession>Q65PX1</accession>
<protein>
    <recommendedName>
        <fullName evidence="6">Transporter</fullName>
    </recommendedName>
</protein>
<feature type="transmembrane region" description="Helical" evidence="7">
    <location>
        <begin position="20"/>
        <end position="37"/>
    </location>
</feature>
<dbReference type="PANTHER" id="PTHR42948">
    <property type="entry name" value="TRANSPORTER"/>
    <property type="match status" value="1"/>
</dbReference>